<proteinExistence type="predicted"/>
<accession>A0A5J4RNV2</accession>
<reference evidence="1" key="1">
    <citation type="submission" date="2019-03" db="EMBL/GenBank/DDBJ databases">
        <title>Single cell metagenomics reveals metabolic interactions within the superorganism composed of flagellate Streblomastix strix and complex community of Bacteroidetes bacteria on its surface.</title>
        <authorList>
            <person name="Treitli S.C."/>
            <person name="Kolisko M."/>
            <person name="Husnik F."/>
            <person name="Keeling P."/>
            <person name="Hampl V."/>
        </authorList>
    </citation>
    <scope>NUCLEOTIDE SEQUENCE</scope>
    <source>
        <strain evidence="1">STM</strain>
    </source>
</reference>
<comment type="caution">
    <text evidence="1">The sequence shown here is derived from an EMBL/GenBank/DDBJ whole genome shotgun (WGS) entry which is preliminary data.</text>
</comment>
<organism evidence="1">
    <name type="scientific">termite gut metagenome</name>
    <dbReference type="NCBI Taxonomy" id="433724"/>
    <lineage>
        <taxon>unclassified sequences</taxon>
        <taxon>metagenomes</taxon>
        <taxon>organismal metagenomes</taxon>
    </lineage>
</organism>
<dbReference type="PANTHER" id="PTHR30298">
    <property type="entry name" value="H REPEAT-ASSOCIATED PREDICTED TRANSPOSASE"/>
    <property type="match status" value="1"/>
</dbReference>
<protein>
    <submittedName>
        <fullName evidence="1">Uncharacterized protein</fullName>
    </submittedName>
</protein>
<gene>
    <name evidence="1" type="ORF">EZS27_016450</name>
    <name evidence="2" type="ORF">EZS27_016461</name>
</gene>
<dbReference type="PANTHER" id="PTHR30298:SF0">
    <property type="entry name" value="PROTEIN YBFL-RELATED"/>
    <property type="match status" value="1"/>
</dbReference>
<dbReference type="AlphaFoldDB" id="A0A5J4RNV2"/>
<evidence type="ECO:0000313" key="2">
    <source>
        <dbReference type="EMBL" id="KAA6335305.1"/>
    </source>
</evidence>
<dbReference type="EMBL" id="SNRY01000908">
    <property type="protein sequence ID" value="KAA6335294.1"/>
    <property type="molecule type" value="Genomic_DNA"/>
</dbReference>
<evidence type="ECO:0000313" key="1">
    <source>
        <dbReference type="EMBL" id="KAA6335294.1"/>
    </source>
</evidence>
<dbReference type="EMBL" id="SNRY01000908">
    <property type="protein sequence ID" value="KAA6335305.1"/>
    <property type="molecule type" value="Genomic_DNA"/>
</dbReference>
<sequence length="41" mass="4369">MGQEKVEEKSNEITAIPKVLASLDLIDAVVSIDAIGTQTKI</sequence>
<name>A0A5J4RNV2_9ZZZZ</name>
<dbReference type="InterPro" id="IPR051698">
    <property type="entry name" value="Transposase_11-like"/>
</dbReference>
<feature type="non-terminal residue" evidence="1">
    <location>
        <position position="41"/>
    </location>
</feature>